<reference evidence="2" key="1">
    <citation type="journal article" date="2019" name="Plant Biotechnol. J.">
        <title>Genome sequencing of the Australian wild diploid species Gossypium australe highlights disease resistance and delayed gland morphogenesis.</title>
        <authorList>
            <person name="Cai Y."/>
            <person name="Cai X."/>
            <person name="Wang Q."/>
            <person name="Wang P."/>
            <person name="Zhang Y."/>
            <person name="Cai C."/>
            <person name="Xu Y."/>
            <person name="Wang K."/>
            <person name="Zhou Z."/>
            <person name="Wang C."/>
            <person name="Geng S."/>
            <person name="Li B."/>
            <person name="Dong Q."/>
            <person name="Hou Y."/>
            <person name="Wang H."/>
            <person name="Ai P."/>
            <person name="Liu Z."/>
            <person name="Yi F."/>
            <person name="Sun M."/>
            <person name="An G."/>
            <person name="Cheng J."/>
            <person name="Zhang Y."/>
            <person name="Shi Q."/>
            <person name="Xie Y."/>
            <person name="Shi X."/>
            <person name="Chang Y."/>
            <person name="Huang F."/>
            <person name="Chen Y."/>
            <person name="Hong S."/>
            <person name="Mi L."/>
            <person name="Sun Q."/>
            <person name="Zhang L."/>
            <person name="Zhou B."/>
            <person name="Peng R."/>
            <person name="Zhang X."/>
            <person name="Liu F."/>
        </authorList>
    </citation>
    <scope>NUCLEOTIDE SEQUENCE [LARGE SCALE GENOMIC DNA]</scope>
    <source>
        <strain evidence="2">cv. PA1801</strain>
    </source>
</reference>
<keyword evidence="2" id="KW-1185">Reference proteome</keyword>
<dbReference type="Proteomes" id="UP000325315">
    <property type="component" value="Unassembled WGS sequence"/>
</dbReference>
<dbReference type="AlphaFoldDB" id="A0A5B6VWP1"/>
<evidence type="ECO:0000313" key="2">
    <source>
        <dbReference type="Proteomes" id="UP000325315"/>
    </source>
</evidence>
<protein>
    <submittedName>
        <fullName evidence="1">Uncharacterized protein</fullName>
    </submittedName>
</protein>
<proteinExistence type="predicted"/>
<accession>A0A5B6VWP1</accession>
<comment type="caution">
    <text evidence="1">The sequence shown here is derived from an EMBL/GenBank/DDBJ whole genome shotgun (WGS) entry which is preliminary data.</text>
</comment>
<sequence length="65" mass="7655">MDQEQEATVVKSPAMVELNCRVETEKFGSWMVVSRQSRCPVRMNAKMETNQQKMNNEWIKIFLDC</sequence>
<gene>
    <name evidence="1" type="ORF">EPI10_023652</name>
</gene>
<evidence type="ECO:0000313" key="1">
    <source>
        <dbReference type="EMBL" id="KAA3473257.1"/>
    </source>
</evidence>
<organism evidence="1 2">
    <name type="scientific">Gossypium australe</name>
    <dbReference type="NCBI Taxonomy" id="47621"/>
    <lineage>
        <taxon>Eukaryota</taxon>
        <taxon>Viridiplantae</taxon>
        <taxon>Streptophyta</taxon>
        <taxon>Embryophyta</taxon>
        <taxon>Tracheophyta</taxon>
        <taxon>Spermatophyta</taxon>
        <taxon>Magnoliopsida</taxon>
        <taxon>eudicotyledons</taxon>
        <taxon>Gunneridae</taxon>
        <taxon>Pentapetalae</taxon>
        <taxon>rosids</taxon>
        <taxon>malvids</taxon>
        <taxon>Malvales</taxon>
        <taxon>Malvaceae</taxon>
        <taxon>Malvoideae</taxon>
        <taxon>Gossypium</taxon>
    </lineage>
</organism>
<name>A0A5B6VWP1_9ROSI</name>
<dbReference type="EMBL" id="SMMG02000005">
    <property type="protein sequence ID" value="KAA3473257.1"/>
    <property type="molecule type" value="Genomic_DNA"/>
</dbReference>